<dbReference type="PANTHER" id="PTHR31377:SF0">
    <property type="entry name" value="AGMATINE DEIMINASE-RELATED"/>
    <property type="match status" value="1"/>
</dbReference>
<name>A0A495ILK3_9MICO</name>
<dbReference type="GO" id="GO:0047632">
    <property type="term" value="F:agmatine deiminase activity"/>
    <property type="evidence" value="ECO:0007669"/>
    <property type="project" value="TreeGrafter"/>
</dbReference>
<evidence type="ECO:0000313" key="2">
    <source>
        <dbReference type="EMBL" id="RKR76610.1"/>
    </source>
</evidence>
<dbReference type="AlphaFoldDB" id="A0A495ILK3"/>
<comment type="caution">
    <text evidence="2">The sequence shown here is derived from an EMBL/GenBank/DDBJ whole genome shotgun (WGS) entry which is preliminary data.</text>
</comment>
<dbReference type="Pfam" id="PF04371">
    <property type="entry name" value="PAD_porph"/>
    <property type="match status" value="1"/>
</dbReference>
<reference evidence="2 3" key="1">
    <citation type="submission" date="2018-10" db="EMBL/GenBank/DDBJ databases">
        <title>Sequencing the genomes of 1000 actinobacteria strains.</title>
        <authorList>
            <person name="Klenk H.-P."/>
        </authorList>
    </citation>
    <scope>NUCLEOTIDE SEQUENCE [LARGE SCALE GENOMIC DNA]</scope>
    <source>
        <strain evidence="2 3">DSM 17894</strain>
    </source>
</reference>
<dbReference type="InterPro" id="IPR007466">
    <property type="entry name" value="Peptidyl-Arg-deiminase_porph"/>
</dbReference>
<accession>A0A495ILK3</accession>
<proteinExistence type="predicted"/>
<sequence length="390" mass="40038">MSGADAAGAGGVAASASGASGAAAGASGAIVPGPWRMPAETETHERTWMAFPTAGYTLGDTEAEAEEARTAWAAVANAVAEFEPVTIVVDPSAVQDAKRHLSGAVTIEVAPLDDAWMRDIGPTFVVPVAGETRGAGVGHPAGSGSADSGLGAVDWIFNGWGAQEWASWKHDGLIGGTVGALAGASVVSSLLVNEGGAIHTDGDGTVLVTETVQLDAGRNPYATRERVEAELARTIGARKVIWLPRGLTRDYEEFGTRGHVDMVASMPSPGVVLVHAQQDPLHPDFAVSEAVRSVLSSAETASGAPLEIVDLPAPRQLRDELGFVDYSYVNHYVVNGGVIACGFGDAEDDARAASVLASVYPGRSVVTVDALPIFARGGGIHCITQQQPAL</sequence>
<keyword evidence="3" id="KW-1185">Reference proteome</keyword>
<dbReference type="EMBL" id="RBKS01000001">
    <property type="protein sequence ID" value="RKR76610.1"/>
    <property type="molecule type" value="Genomic_DNA"/>
</dbReference>
<organism evidence="2 3">
    <name type="scientific">Frondihabitans australicus</name>
    <dbReference type="NCBI Taxonomy" id="386892"/>
    <lineage>
        <taxon>Bacteria</taxon>
        <taxon>Bacillati</taxon>
        <taxon>Actinomycetota</taxon>
        <taxon>Actinomycetes</taxon>
        <taxon>Micrococcales</taxon>
        <taxon>Microbacteriaceae</taxon>
        <taxon>Frondihabitans</taxon>
    </lineage>
</organism>
<protein>
    <submittedName>
        <fullName evidence="2">Agmatine deiminase</fullName>
    </submittedName>
</protein>
<dbReference type="SUPFAM" id="SSF55909">
    <property type="entry name" value="Pentein"/>
    <property type="match status" value="1"/>
</dbReference>
<keyword evidence="1" id="KW-0378">Hydrolase</keyword>
<dbReference type="GO" id="GO:0004668">
    <property type="term" value="F:protein-arginine deiminase activity"/>
    <property type="evidence" value="ECO:0007669"/>
    <property type="project" value="InterPro"/>
</dbReference>
<evidence type="ECO:0000256" key="1">
    <source>
        <dbReference type="ARBA" id="ARBA00022801"/>
    </source>
</evidence>
<gene>
    <name evidence="2" type="ORF">C8E83_3787</name>
</gene>
<evidence type="ECO:0000313" key="3">
    <source>
        <dbReference type="Proteomes" id="UP000280008"/>
    </source>
</evidence>
<dbReference type="Gene3D" id="3.75.10.10">
    <property type="entry name" value="L-arginine/glycine Amidinotransferase, Chain A"/>
    <property type="match status" value="1"/>
</dbReference>
<dbReference type="PANTHER" id="PTHR31377">
    <property type="entry name" value="AGMATINE DEIMINASE-RELATED"/>
    <property type="match status" value="1"/>
</dbReference>
<dbReference type="Proteomes" id="UP000280008">
    <property type="component" value="Unassembled WGS sequence"/>
</dbReference>
<dbReference type="GO" id="GO:0009446">
    <property type="term" value="P:putrescine biosynthetic process"/>
    <property type="evidence" value="ECO:0007669"/>
    <property type="project" value="InterPro"/>
</dbReference>